<evidence type="ECO:0000256" key="7">
    <source>
        <dbReference type="PROSITE-ProRule" id="PRU00283"/>
    </source>
</evidence>
<evidence type="ECO:0000259" key="10">
    <source>
        <dbReference type="PROSITE" id="PS50067"/>
    </source>
</evidence>
<keyword evidence="4 7" id="KW-0067">ATP-binding</keyword>
<evidence type="ECO:0000256" key="9">
    <source>
        <dbReference type="SAM" id="MobiDB-lite"/>
    </source>
</evidence>
<feature type="coiled-coil region" evidence="8">
    <location>
        <begin position="756"/>
        <end position="930"/>
    </location>
</feature>
<dbReference type="Gene3D" id="2.60.120.430">
    <property type="entry name" value="Galactose-binding lectin"/>
    <property type="match status" value="1"/>
</dbReference>
<dbReference type="GO" id="GO:0007018">
    <property type="term" value="P:microtubule-based movement"/>
    <property type="evidence" value="ECO:0007669"/>
    <property type="project" value="InterPro"/>
</dbReference>
<feature type="compositionally biased region" description="Basic and acidic residues" evidence="9">
    <location>
        <begin position="1004"/>
        <end position="1015"/>
    </location>
</feature>
<evidence type="ECO:0000256" key="2">
    <source>
        <dbReference type="ARBA" id="ARBA00022701"/>
    </source>
</evidence>
<gene>
    <name evidence="12" type="primary">LOC115739390</name>
</gene>
<dbReference type="GeneID" id="115739390"/>
<sequence length="1060" mass="119823">MEDGGFDDCGKCLETLDSKPPAFDWDKVESLDKEDQGSSLEGGDGGLIDSMLCDPGSRLIRSGFTKPTSPEEYVMFLNAGGEASNQVDSFMKFHDDAFYEGGDALRTNEIIVDAGDFPFVYQSARFGNFSYHINNFHPGDYFVDLHFVEIIFTNGPKGMRVFNVFLQEEKVLSDFDIFSVVGANKALQLVDFRVSVKEDGVIAIKFEGVNGSPLVSGICVRKAPEVSGTRGTCECIKCNNCFTEIEIPLEQKKIMQTKLTAKFEREIKDLSVQCKRKTDECYQAWMSLTTTNEQLEKVRMELDIRTFEKRSLDQVVEKQDDNLRNLSSKYEHDKQFWALVVHDLDKKLKIMKREHSQLSREAHECADSIPELNNMVSGVQALVTQCEDLKRKYSEERTKRRKLYNQLQETKGNIRVFCRCRPLSKEEVSTGCTTIVDFDAAKDGDLGILTGGATRKTFKFDRVYTPKDDQVDVFADASSLVLSVLDGYNVCIFAYGQTGTGKTFTMEGTEQNRGVNYRTLEQLFRTAEERSDTFVYNISVSVLEVYNEQIRDLLATAPPSKKLEIKQASEGFHNVPGIVEAKVENIKAVWNVLQTGSSARAVGSNNVNEHSSRSHCMLCIMVRSKNLISGECTRSKLWLVDLAGSERLAKTDAQGERLKEAQSINKSLSALGDVIAALANKSSHIPYRNSKLTHLLQDSLGGDSKTLMFVQISPSDKDSGETLSSLNFATRVRGIELGPAKKQIDPNELQKMKAMLDKARQESRSKDESLRKLEENLQSLENKTRSKDQTYKVQQERIKELEDQLQLKTALQNQSEKQALQLSDKLKGREETFCVLQQKVKELETKLREREQSESAILQQKVKNLESKLKEHMQESEHHALMLQEKITELQRKLKEQEDNSESLVLHRKIKELEEKLRQKEQEMQGKLIQDYADGTRATPTIGKTGLNDGNLVEIEARILRSTNSVNRPVSQGSVLGYESLHDRTRKRNSRSGETENFLPNASSDKRGRKSDPPKVAKVTRPAKPAANAHGPFTNTTRRFSRDQVQGPKEKDNKKKIWSR</sequence>
<dbReference type="FunFam" id="3.40.850.10:FF:000057">
    <property type="entry name" value="kinesin-like protein KIN-14R"/>
    <property type="match status" value="1"/>
</dbReference>
<feature type="region of interest" description="Disordered" evidence="9">
    <location>
        <begin position="981"/>
        <end position="1060"/>
    </location>
</feature>
<evidence type="ECO:0000256" key="3">
    <source>
        <dbReference type="ARBA" id="ARBA00022741"/>
    </source>
</evidence>
<keyword evidence="11" id="KW-1185">Reference proteome</keyword>
<accession>A0A8B8P175</accession>
<dbReference type="PRINTS" id="PR00380">
    <property type="entry name" value="KINESINHEAVY"/>
</dbReference>
<dbReference type="PROSITE" id="PS50067">
    <property type="entry name" value="KINESIN_MOTOR_2"/>
    <property type="match status" value="1"/>
</dbReference>
<name>A0A8B8P175_9MYRT</name>
<dbReference type="GO" id="GO:0003777">
    <property type="term" value="F:microtubule motor activity"/>
    <property type="evidence" value="ECO:0007669"/>
    <property type="project" value="InterPro"/>
</dbReference>
<dbReference type="InterPro" id="IPR027417">
    <property type="entry name" value="P-loop_NTPase"/>
</dbReference>
<dbReference type="GO" id="GO:0005874">
    <property type="term" value="C:microtubule"/>
    <property type="evidence" value="ECO:0007669"/>
    <property type="project" value="UniProtKB-KW"/>
</dbReference>
<dbReference type="AlphaFoldDB" id="A0A8B8P175"/>
<dbReference type="InterPro" id="IPR036961">
    <property type="entry name" value="Kinesin_motor_dom_sf"/>
</dbReference>
<dbReference type="InterPro" id="IPR027640">
    <property type="entry name" value="Kinesin-like_fam"/>
</dbReference>
<dbReference type="Proteomes" id="UP000827889">
    <property type="component" value="Chromosome 11"/>
</dbReference>
<keyword evidence="5 8" id="KW-0175">Coiled coil</keyword>
<organism evidence="11 12">
    <name type="scientific">Rhodamnia argentea</name>
    <dbReference type="NCBI Taxonomy" id="178133"/>
    <lineage>
        <taxon>Eukaryota</taxon>
        <taxon>Viridiplantae</taxon>
        <taxon>Streptophyta</taxon>
        <taxon>Embryophyta</taxon>
        <taxon>Tracheophyta</taxon>
        <taxon>Spermatophyta</taxon>
        <taxon>Magnoliopsida</taxon>
        <taxon>eudicotyledons</taxon>
        <taxon>Gunneridae</taxon>
        <taxon>Pentapetalae</taxon>
        <taxon>rosids</taxon>
        <taxon>malvids</taxon>
        <taxon>Myrtales</taxon>
        <taxon>Myrtaceae</taxon>
        <taxon>Myrtoideae</taxon>
        <taxon>Myrteae</taxon>
        <taxon>Australasian group</taxon>
        <taxon>Rhodamnia</taxon>
    </lineage>
</organism>
<dbReference type="Gene3D" id="3.40.850.10">
    <property type="entry name" value="Kinesin motor domain"/>
    <property type="match status" value="1"/>
</dbReference>
<feature type="binding site" evidence="7">
    <location>
        <begin position="496"/>
        <end position="503"/>
    </location>
    <ligand>
        <name>ATP</name>
        <dbReference type="ChEBI" id="CHEBI:30616"/>
    </ligand>
</feature>
<dbReference type="Pfam" id="PF00225">
    <property type="entry name" value="Kinesin"/>
    <property type="match status" value="1"/>
</dbReference>
<feature type="compositionally biased region" description="Basic and acidic residues" evidence="9">
    <location>
        <begin position="1048"/>
        <end position="1060"/>
    </location>
</feature>
<dbReference type="RefSeq" id="XP_030528304.1">
    <property type="nucleotide sequence ID" value="XM_030672444.2"/>
</dbReference>
<keyword evidence="3 7" id="KW-0547">Nucleotide-binding</keyword>
<dbReference type="GO" id="GO:0008017">
    <property type="term" value="F:microtubule binding"/>
    <property type="evidence" value="ECO:0007669"/>
    <property type="project" value="InterPro"/>
</dbReference>
<feature type="domain" description="Kinesin motor" evidence="10">
    <location>
        <begin position="413"/>
        <end position="735"/>
    </location>
</feature>
<keyword evidence="6 7" id="KW-0505">Motor protein</keyword>
<dbReference type="InterPro" id="IPR019821">
    <property type="entry name" value="Kinesin_motor_CS"/>
</dbReference>
<evidence type="ECO:0000313" key="12">
    <source>
        <dbReference type="RefSeq" id="XP_030528304.1"/>
    </source>
</evidence>
<evidence type="ECO:0000256" key="6">
    <source>
        <dbReference type="ARBA" id="ARBA00023175"/>
    </source>
</evidence>
<protein>
    <submittedName>
        <fullName evidence="12">Kinesin-like protein KIN-14R isoform X2</fullName>
    </submittedName>
</protein>
<evidence type="ECO:0000313" key="11">
    <source>
        <dbReference type="Proteomes" id="UP000827889"/>
    </source>
</evidence>
<dbReference type="InterPro" id="IPR001752">
    <property type="entry name" value="Kinesin_motor_dom"/>
</dbReference>
<dbReference type="InterPro" id="IPR021720">
    <property type="entry name" value="Malectin_dom"/>
</dbReference>
<feature type="coiled-coil region" evidence="8">
    <location>
        <begin position="341"/>
        <end position="406"/>
    </location>
</feature>
<dbReference type="Pfam" id="PF11721">
    <property type="entry name" value="Malectin"/>
    <property type="match status" value="1"/>
</dbReference>
<dbReference type="PROSITE" id="PS00411">
    <property type="entry name" value="KINESIN_MOTOR_1"/>
    <property type="match status" value="1"/>
</dbReference>
<evidence type="ECO:0000256" key="8">
    <source>
        <dbReference type="SAM" id="Coils"/>
    </source>
</evidence>
<keyword evidence="2" id="KW-0493">Microtubule</keyword>
<evidence type="ECO:0000256" key="1">
    <source>
        <dbReference type="ARBA" id="ARBA00010899"/>
    </source>
</evidence>
<dbReference type="SMART" id="SM00129">
    <property type="entry name" value="KISc"/>
    <property type="match status" value="1"/>
</dbReference>
<evidence type="ECO:0000256" key="5">
    <source>
        <dbReference type="ARBA" id="ARBA00023054"/>
    </source>
</evidence>
<dbReference type="PANTHER" id="PTHR47972:SF18">
    <property type="entry name" value="KINESIN-LIKE PROTEIN KIN-14R"/>
    <property type="match status" value="1"/>
</dbReference>
<comment type="similarity">
    <text evidence="1">Belongs to the TRAFAC class myosin-kinesin ATPase superfamily. Kinesin family. KIN-14 subfamily.</text>
</comment>
<dbReference type="GO" id="GO:0005524">
    <property type="term" value="F:ATP binding"/>
    <property type="evidence" value="ECO:0007669"/>
    <property type="project" value="UniProtKB-UniRule"/>
</dbReference>
<proteinExistence type="inferred from homology"/>
<dbReference type="CDD" id="cd01366">
    <property type="entry name" value="KISc_C_terminal"/>
    <property type="match status" value="1"/>
</dbReference>
<dbReference type="PANTHER" id="PTHR47972">
    <property type="entry name" value="KINESIN-LIKE PROTEIN KLP-3"/>
    <property type="match status" value="1"/>
</dbReference>
<reference evidence="12" key="1">
    <citation type="submission" date="2025-08" db="UniProtKB">
        <authorList>
            <consortium name="RefSeq"/>
        </authorList>
    </citation>
    <scope>IDENTIFICATION</scope>
    <source>
        <tissue evidence="12">Leaf</tissue>
    </source>
</reference>
<evidence type="ECO:0000256" key="4">
    <source>
        <dbReference type="ARBA" id="ARBA00022840"/>
    </source>
</evidence>
<dbReference type="SUPFAM" id="SSF52540">
    <property type="entry name" value="P-loop containing nucleoside triphosphate hydrolases"/>
    <property type="match status" value="1"/>
</dbReference>